<comment type="caution">
    <text evidence="1">The sequence shown here is derived from an EMBL/GenBank/DDBJ whole genome shotgun (WGS) entry which is preliminary data.</text>
</comment>
<dbReference type="Gene3D" id="2.40.260.10">
    <property type="entry name" value="Sortase"/>
    <property type="match status" value="1"/>
</dbReference>
<keyword evidence="2" id="KW-1185">Reference proteome</keyword>
<gene>
    <name evidence="1" type="ORF">ACFQ1S_39470</name>
</gene>
<accession>A0ABW3MKE6</accession>
<protein>
    <submittedName>
        <fullName evidence="1">Class E sortase</fullName>
    </submittedName>
</protein>
<dbReference type="EMBL" id="JBHTIS010003398">
    <property type="protein sequence ID" value="MFD1051188.1"/>
    <property type="molecule type" value="Genomic_DNA"/>
</dbReference>
<name>A0ABW3MKE6_9PSEU</name>
<proteinExistence type="predicted"/>
<feature type="non-terminal residue" evidence="1">
    <location>
        <position position="1"/>
    </location>
</feature>
<dbReference type="Proteomes" id="UP001597045">
    <property type="component" value="Unassembled WGS sequence"/>
</dbReference>
<evidence type="ECO:0000313" key="1">
    <source>
        <dbReference type="EMBL" id="MFD1051188.1"/>
    </source>
</evidence>
<reference evidence="2" key="1">
    <citation type="journal article" date="2019" name="Int. J. Syst. Evol. Microbiol.">
        <title>The Global Catalogue of Microorganisms (GCM) 10K type strain sequencing project: providing services to taxonomists for standard genome sequencing and annotation.</title>
        <authorList>
            <consortium name="The Broad Institute Genomics Platform"/>
            <consortium name="The Broad Institute Genome Sequencing Center for Infectious Disease"/>
            <person name="Wu L."/>
            <person name="Ma J."/>
        </authorList>
    </citation>
    <scope>NUCLEOTIDE SEQUENCE [LARGE SCALE GENOMIC DNA]</scope>
    <source>
        <strain evidence="2">JCM 31486</strain>
    </source>
</reference>
<organism evidence="1 2">
    <name type="scientific">Kibdelosporangium lantanae</name>
    <dbReference type="NCBI Taxonomy" id="1497396"/>
    <lineage>
        <taxon>Bacteria</taxon>
        <taxon>Bacillati</taxon>
        <taxon>Actinomycetota</taxon>
        <taxon>Actinomycetes</taxon>
        <taxon>Pseudonocardiales</taxon>
        <taxon>Pseudonocardiaceae</taxon>
        <taxon>Kibdelosporangium</taxon>
    </lineage>
</organism>
<sequence length="51" mass="5799">PSADQASLLTLTTCHPKFSDRQRLIVHAVLTKQWKKDPSKTDVPPELKEQD</sequence>
<evidence type="ECO:0000313" key="2">
    <source>
        <dbReference type="Proteomes" id="UP001597045"/>
    </source>
</evidence>
<dbReference type="InterPro" id="IPR023365">
    <property type="entry name" value="Sortase_dom-sf"/>
</dbReference>
<dbReference type="SUPFAM" id="SSF63817">
    <property type="entry name" value="Sortase"/>
    <property type="match status" value="1"/>
</dbReference>